<organism evidence="2 3">
    <name type="scientific">Pan troglodytes</name>
    <name type="common">Chimpanzee</name>
    <dbReference type="NCBI Taxonomy" id="9598"/>
    <lineage>
        <taxon>Eukaryota</taxon>
        <taxon>Metazoa</taxon>
        <taxon>Chordata</taxon>
        <taxon>Craniata</taxon>
        <taxon>Vertebrata</taxon>
        <taxon>Euteleostomi</taxon>
        <taxon>Mammalia</taxon>
        <taxon>Eutheria</taxon>
        <taxon>Euarchontoglires</taxon>
        <taxon>Primates</taxon>
        <taxon>Haplorrhini</taxon>
        <taxon>Catarrhini</taxon>
        <taxon>Hominidae</taxon>
        <taxon>Pan</taxon>
    </lineage>
</organism>
<evidence type="ECO:0000313" key="3">
    <source>
        <dbReference type="Proteomes" id="UP000236370"/>
    </source>
</evidence>
<dbReference type="EMBL" id="NBAG03000300">
    <property type="protein sequence ID" value="PNI43722.1"/>
    <property type="molecule type" value="Genomic_DNA"/>
</dbReference>
<feature type="region of interest" description="Disordered" evidence="1">
    <location>
        <begin position="1"/>
        <end position="41"/>
    </location>
</feature>
<feature type="compositionally biased region" description="Polar residues" evidence="1">
    <location>
        <begin position="71"/>
        <end position="85"/>
    </location>
</feature>
<feature type="compositionally biased region" description="Low complexity" evidence="1">
    <location>
        <begin position="89"/>
        <end position="114"/>
    </location>
</feature>
<protein>
    <submittedName>
        <fullName evidence="2">GRB10 isoform 3</fullName>
    </submittedName>
</protein>
<comment type="caution">
    <text evidence="2">The sequence shown here is derived from an EMBL/GenBank/DDBJ whole genome shotgun (WGS) entry which is preliminary data.</text>
</comment>
<evidence type="ECO:0000313" key="2">
    <source>
        <dbReference type="EMBL" id="PNI43722.1"/>
    </source>
</evidence>
<dbReference type="Proteomes" id="UP000236370">
    <property type="component" value="Unassembled WGS sequence"/>
</dbReference>
<feature type="non-terminal residue" evidence="2">
    <location>
        <position position="114"/>
    </location>
</feature>
<gene>
    <name evidence="2" type="ORF">CK820_G0031402</name>
</gene>
<accession>A0A2J8L8X8</accession>
<dbReference type="AlphaFoldDB" id="A0A2J8L8X8"/>
<feature type="region of interest" description="Disordered" evidence="1">
    <location>
        <begin position="71"/>
        <end position="114"/>
    </location>
</feature>
<reference evidence="2 3" key="1">
    <citation type="submission" date="2017-12" db="EMBL/GenBank/DDBJ databases">
        <title>High-resolution comparative analysis of great ape genomes.</title>
        <authorList>
            <person name="Pollen A."/>
            <person name="Hastie A."/>
            <person name="Hormozdiari F."/>
            <person name="Dougherty M."/>
            <person name="Liu R."/>
            <person name="Chaisson M."/>
            <person name="Hoppe E."/>
            <person name="Hill C."/>
            <person name="Pang A."/>
            <person name="Hillier L."/>
            <person name="Baker C."/>
            <person name="Armstrong J."/>
            <person name="Shendure J."/>
            <person name="Paten B."/>
            <person name="Wilson R."/>
            <person name="Chao H."/>
            <person name="Schneider V."/>
            <person name="Ventura M."/>
            <person name="Kronenberg Z."/>
            <person name="Murali S."/>
            <person name="Gordon D."/>
            <person name="Cantsilieris S."/>
            <person name="Munson K."/>
            <person name="Nelson B."/>
            <person name="Raja A."/>
            <person name="Underwood J."/>
            <person name="Diekhans M."/>
            <person name="Fiddes I."/>
            <person name="Haussler D."/>
            <person name="Eichler E."/>
        </authorList>
    </citation>
    <scope>NUCLEOTIDE SEQUENCE [LARGE SCALE GENOMIC DNA]</scope>
    <source>
        <strain evidence="2">Yerkes chimp pedigree #C0471</strain>
    </source>
</reference>
<name>A0A2J8L8X8_PANTR</name>
<sequence>MQAAGPLFRSKDKVKQTPRSQQDPAGPGLPAQSDRLANHQEDDVDLEALVNDMNASLESLYSACSMQSDTVPLLQNGQHARSQPRASGPPRSVQPQVSPRQRVQRSQPVHILAV</sequence>
<evidence type="ECO:0000256" key="1">
    <source>
        <dbReference type="SAM" id="MobiDB-lite"/>
    </source>
</evidence>
<proteinExistence type="predicted"/>